<dbReference type="KEGG" id="puo:RZN69_11605"/>
<dbReference type="InterPro" id="IPR050204">
    <property type="entry name" value="AraC_XylS_family_regulators"/>
</dbReference>
<dbReference type="GO" id="GO:0003700">
    <property type="term" value="F:DNA-binding transcription factor activity"/>
    <property type="evidence" value="ECO:0007669"/>
    <property type="project" value="InterPro"/>
</dbReference>
<dbReference type="InterPro" id="IPR000014">
    <property type="entry name" value="PAS"/>
</dbReference>
<dbReference type="Gene3D" id="3.30.450.20">
    <property type="entry name" value="PAS domain"/>
    <property type="match status" value="1"/>
</dbReference>
<name>A0AAQ3L510_9BACT</name>
<keyword evidence="1" id="KW-0805">Transcription regulation</keyword>
<evidence type="ECO:0000256" key="2">
    <source>
        <dbReference type="ARBA" id="ARBA00023125"/>
    </source>
</evidence>
<gene>
    <name evidence="5" type="ORF">RZN69_11605</name>
</gene>
<evidence type="ECO:0000313" key="5">
    <source>
        <dbReference type="EMBL" id="WOO39260.1"/>
    </source>
</evidence>
<accession>A0AAQ3L510</accession>
<dbReference type="EMBL" id="CP136920">
    <property type="protein sequence ID" value="WOO39260.1"/>
    <property type="molecule type" value="Genomic_DNA"/>
</dbReference>
<organism evidence="5 6">
    <name type="scientific">Rubellicoccus peritrichatus</name>
    <dbReference type="NCBI Taxonomy" id="3080537"/>
    <lineage>
        <taxon>Bacteria</taxon>
        <taxon>Pseudomonadati</taxon>
        <taxon>Verrucomicrobiota</taxon>
        <taxon>Opitutia</taxon>
        <taxon>Puniceicoccales</taxon>
        <taxon>Cerasicoccaceae</taxon>
        <taxon>Rubellicoccus</taxon>
    </lineage>
</organism>
<evidence type="ECO:0000259" key="4">
    <source>
        <dbReference type="PROSITE" id="PS01124"/>
    </source>
</evidence>
<dbReference type="InterPro" id="IPR020449">
    <property type="entry name" value="Tscrpt_reg_AraC-type_HTH"/>
</dbReference>
<dbReference type="PANTHER" id="PTHR46796">
    <property type="entry name" value="HTH-TYPE TRANSCRIPTIONAL ACTIVATOR RHAS-RELATED"/>
    <property type="match status" value="1"/>
</dbReference>
<dbReference type="Proteomes" id="UP001304300">
    <property type="component" value="Chromosome"/>
</dbReference>
<dbReference type="InterPro" id="IPR009057">
    <property type="entry name" value="Homeodomain-like_sf"/>
</dbReference>
<proteinExistence type="predicted"/>
<dbReference type="NCBIfam" id="TIGR00229">
    <property type="entry name" value="sensory_box"/>
    <property type="match status" value="1"/>
</dbReference>
<keyword evidence="3" id="KW-0804">Transcription</keyword>
<sequence length="251" mass="29148">MSNEMDFSDSFWEKRRQLDPSSILALFSALGDVYFFMKDTEGRFIGANELQLEKLGLESEQDVIGKTDFDFFPSYMIAHYAKDDAHVIKTGNPILRRVELVANPDGSVSWHITSKFPLYDSCQKCVGIIGVMRDFDRSNNAWQPYRRMNAVVDYISDHYAEAIEIVDLANIASLSVSQFERRFRTVFQQTPSRFLIRYRLTRASQILMQSEDTLSCIAQEVGFYDHSHFSREFQKLFGMAPSRYRKAHRAR</sequence>
<evidence type="ECO:0000256" key="1">
    <source>
        <dbReference type="ARBA" id="ARBA00023015"/>
    </source>
</evidence>
<keyword evidence="2" id="KW-0238">DNA-binding</keyword>
<dbReference type="Gene3D" id="1.10.10.60">
    <property type="entry name" value="Homeodomain-like"/>
    <property type="match status" value="1"/>
</dbReference>
<dbReference type="InterPro" id="IPR013656">
    <property type="entry name" value="PAS_4"/>
</dbReference>
<evidence type="ECO:0000256" key="3">
    <source>
        <dbReference type="ARBA" id="ARBA00023163"/>
    </source>
</evidence>
<keyword evidence="6" id="KW-1185">Reference proteome</keyword>
<dbReference type="InterPro" id="IPR018062">
    <property type="entry name" value="HTH_AraC-typ_CS"/>
</dbReference>
<dbReference type="CDD" id="cd00130">
    <property type="entry name" value="PAS"/>
    <property type="match status" value="1"/>
</dbReference>
<reference evidence="5 6" key="1">
    <citation type="submission" date="2023-10" db="EMBL/GenBank/DDBJ databases">
        <title>Rubellicoccus peritrichatus gen. nov., sp. nov., isolated from an algae of coral reef tank.</title>
        <authorList>
            <person name="Luo J."/>
        </authorList>
    </citation>
    <scope>NUCLEOTIDE SEQUENCE [LARGE SCALE GENOMIC DNA]</scope>
    <source>
        <strain evidence="5 6">CR14</strain>
    </source>
</reference>
<dbReference type="PROSITE" id="PS00041">
    <property type="entry name" value="HTH_ARAC_FAMILY_1"/>
    <property type="match status" value="1"/>
</dbReference>
<dbReference type="PROSITE" id="PS01124">
    <property type="entry name" value="HTH_ARAC_FAMILY_2"/>
    <property type="match status" value="1"/>
</dbReference>
<dbReference type="SMART" id="SM00342">
    <property type="entry name" value="HTH_ARAC"/>
    <property type="match status" value="1"/>
</dbReference>
<dbReference type="RefSeq" id="WP_317831087.1">
    <property type="nucleotide sequence ID" value="NZ_CP136920.1"/>
</dbReference>
<dbReference type="SUPFAM" id="SSF55785">
    <property type="entry name" value="PYP-like sensor domain (PAS domain)"/>
    <property type="match status" value="1"/>
</dbReference>
<dbReference type="InterPro" id="IPR018060">
    <property type="entry name" value="HTH_AraC"/>
</dbReference>
<dbReference type="Pfam" id="PF08448">
    <property type="entry name" value="PAS_4"/>
    <property type="match status" value="1"/>
</dbReference>
<evidence type="ECO:0000313" key="6">
    <source>
        <dbReference type="Proteomes" id="UP001304300"/>
    </source>
</evidence>
<dbReference type="AlphaFoldDB" id="A0AAQ3L510"/>
<dbReference type="SUPFAM" id="SSF46689">
    <property type="entry name" value="Homeodomain-like"/>
    <property type="match status" value="2"/>
</dbReference>
<dbReference type="Pfam" id="PF12833">
    <property type="entry name" value="HTH_18"/>
    <property type="match status" value="1"/>
</dbReference>
<protein>
    <submittedName>
        <fullName evidence="5">AraC family transcriptional regulator</fullName>
    </submittedName>
</protein>
<dbReference type="InterPro" id="IPR035965">
    <property type="entry name" value="PAS-like_dom_sf"/>
</dbReference>
<dbReference type="PRINTS" id="PR00032">
    <property type="entry name" value="HTHARAC"/>
</dbReference>
<feature type="domain" description="HTH araC/xylS-type" evidence="4">
    <location>
        <begin position="149"/>
        <end position="247"/>
    </location>
</feature>
<dbReference type="GO" id="GO:0043565">
    <property type="term" value="F:sequence-specific DNA binding"/>
    <property type="evidence" value="ECO:0007669"/>
    <property type="project" value="InterPro"/>
</dbReference>
<dbReference type="PANTHER" id="PTHR46796:SF13">
    <property type="entry name" value="HTH-TYPE TRANSCRIPTIONAL ACTIVATOR RHAS"/>
    <property type="match status" value="1"/>
</dbReference>